<dbReference type="OrthoDB" id="26838at2759"/>
<dbReference type="PROSITE" id="PS50084">
    <property type="entry name" value="KH_TYPE_1"/>
    <property type="match status" value="1"/>
</dbReference>
<reference evidence="3 4" key="1">
    <citation type="journal article" date="2020" name="IScience">
        <title>Genome Sequencing of the Endangered Kingdonia uniflora (Circaeasteraceae, Ranunculales) Reveals Potential Mechanisms of Evolutionary Specialization.</title>
        <authorList>
            <person name="Sun Y."/>
            <person name="Deng T."/>
            <person name="Zhang A."/>
            <person name="Moore M.J."/>
            <person name="Landis J.B."/>
            <person name="Lin N."/>
            <person name="Zhang H."/>
            <person name="Zhang X."/>
            <person name="Huang J."/>
            <person name="Zhang X."/>
            <person name="Sun H."/>
            <person name="Wang H."/>
        </authorList>
    </citation>
    <scope>NUCLEOTIDE SEQUENCE [LARGE SCALE GENOMIC DNA]</scope>
    <source>
        <strain evidence="3">TB1705</strain>
        <tissue evidence="3">Leaf</tissue>
    </source>
</reference>
<dbReference type="GO" id="GO:0006139">
    <property type="term" value="P:nucleobase-containing compound metabolic process"/>
    <property type="evidence" value="ECO:0007669"/>
    <property type="project" value="InterPro"/>
</dbReference>
<dbReference type="GO" id="GO:0008408">
    <property type="term" value="F:3'-5' exonuclease activity"/>
    <property type="evidence" value="ECO:0007669"/>
    <property type="project" value="InterPro"/>
</dbReference>
<sequence length="393" mass="43917">MADTVEEAKPSPEPFLSGCKHLENDPQKTVPINIVTHASQLPSDFLKPSIRNQLVIGFDCEGVDLCRKGSLCIMQLAFPDGIYLVDVIQGGDTLMKACKPALESSYITKVIHDCKRDSEALYFQFGIKLHNVVDTQIAYSLIEEQEGRPRTLADYISFVGLLADPRYCGVPYLEKEEVRVLLRQDPGFWTYRPLSDQMIRAAADDVRFLLYIYHKMMEKLNEKSLWHLSVRGELYCRCFCLNDNEYADWPPIPPIPDKLMAEANAPEQEILSVLNVPPGKMGCVIGKKGASILAIKESCNAEFFFGGVKGPPEKVSSLSSKGIHHRLGKASKKGGSHYKREDVGNLLEILNCVYHDFKLIVSEPTLAPLSSPVNSELLSNIGFLTILRDLKNL</sequence>
<protein>
    <recommendedName>
        <fullName evidence="2">3'-5' exonuclease domain-containing protein</fullName>
    </recommendedName>
</protein>
<dbReference type="InterPro" id="IPR036612">
    <property type="entry name" value="KH_dom_type_1_sf"/>
</dbReference>
<evidence type="ECO:0000259" key="2">
    <source>
        <dbReference type="SMART" id="SM00474"/>
    </source>
</evidence>
<dbReference type="GO" id="GO:0003723">
    <property type="term" value="F:RNA binding"/>
    <property type="evidence" value="ECO:0007669"/>
    <property type="project" value="UniProtKB-UniRule"/>
</dbReference>
<dbReference type="EMBL" id="JACGCM010000938">
    <property type="protein sequence ID" value="KAF6164283.1"/>
    <property type="molecule type" value="Genomic_DNA"/>
</dbReference>
<keyword evidence="4" id="KW-1185">Reference proteome</keyword>
<name>A0A7J7NB12_9MAGN</name>
<dbReference type="Proteomes" id="UP000541444">
    <property type="component" value="Unassembled WGS sequence"/>
</dbReference>
<dbReference type="SMART" id="SM00474">
    <property type="entry name" value="35EXOc"/>
    <property type="match status" value="1"/>
</dbReference>
<evidence type="ECO:0000256" key="1">
    <source>
        <dbReference type="PROSITE-ProRule" id="PRU00117"/>
    </source>
</evidence>
<keyword evidence="1" id="KW-0694">RNA-binding</keyword>
<dbReference type="PANTHER" id="PTHR46814:SF1">
    <property type="entry name" value="EGALITARIAN, ISOFORM B"/>
    <property type="match status" value="1"/>
</dbReference>
<dbReference type="AlphaFoldDB" id="A0A7J7NB12"/>
<dbReference type="CDD" id="cd00105">
    <property type="entry name" value="KH-I"/>
    <property type="match status" value="1"/>
</dbReference>
<dbReference type="Gene3D" id="3.30.1370.10">
    <property type="entry name" value="K Homology domain, type 1"/>
    <property type="match status" value="1"/>
</dbReference>
<proteinExistence type="predicted"/>
<dbReference type="InterPro" id="IPR002562">
    <property type="entry name" value="3'-5'_exonuclease_dom"/>
</dbReference>
<dbReference type="PANTHER" id="PTHR46814">
    <property type="entry name" value="EGALITARIAN, ISOFORM B"/>
    <property type="match status" value="1"/>
</dbReference>
<dbReference type="Pfam" id="PF01612">
    <property type="entry name" value="DNA_pol_A_exo1"/>
    <property type="match status" value="1"/>
</dbReference>
<comment type="caution">
    <text evidence="3">The sequence shown here is derived from an EMBL/GenBank/DDBJ whole genome shotgun (WGS) entry which is preliminary data.</text>
</comment>
<dbReference type="CDD" id="cd06148">
    <property type="entry name" value="Egl_like_exo"/>
    <property type="match status" value="1"/>
</dbReference>
<organism evidence="3 4">
    <name type="scientific">Kingdonia uniflora</name>
    <dbReference type="NCBI Taxonomy" id="39325"/>
    <lineage>
        <taxon>Eukaryota</taxon>
        <taxon>Viridiplantae</taxon>
        <taxon>Streptophyta</taxon>
        <taxon>Embryophyta</taxon>
        <taxon>Tracheophyta</taxon>
        <taxon>Spermatophyta</taxon>
        <taxon>Magnoliopsida</taxon>
        <taxon>Ranunculales</taxon>
        <taxon>Circaeasteraceae</taxon>
        <taxon>Kingdonia</taxon>
    </lineage>
</organism>
<feature type="domain" description="3'-5' exonuclease" evidence="2">
    <location>
        <begin position="32"/>
        <end position="221"/>
    </location>
</feature>
<dbReference type="InterPro" id="IPR004088">
    <property type="entry name" value="KH_dom_type_1"/>
</dbReference>
<evidence type="ECO:0000313" key="3">
    <source>
        <dbReference type="EMBL" id="KAF6164283.1"/>
    </source>
</evidence>
<evidence type="ECO:0000313" key="4">
    <source>
        <dbReference type="Proteomes" id="UP000541444"/>
    </source>
</evidence>
<dbReference type="InterPro" id="IPR012337">
    <property type="entry name" value="RNaseH-like_sf"/>
</dbReference>
<dbReference type="Gene3D" id="3.30.420.10">
    <property type="entry name" value="Ribonuclease H-like superfamily/Ribonuclease H"/>
    <property type="match status" value="1"/>
</dbReference>
<accession>A0A7J7NB12</accession>
<dbReference type="SUPFAM" id="SSF53098">
    <property type="entry name" value="Ribonuclease H-like"/>
    <property type="match status" value="1"/>
</dbReference>
<gene>
    <name evidence="3" type="ORF">GIB67_010253</name>
</gene>
<dbReference type="InterPro" id="IPR036397">
    <property type="entry name" value="RNaseH_sf"/>
</dbReference>
<dbReference type="Pfam" id="PF00013">
    <property type="entry name" value="KH_1"/>
    <property type="match status" value="1"/>
</dbReference>